<sequence length="52" mass="6464">MEECDRCGWDEISIDFENPSWLICNNCEKRFPMTDNLLKRRKRWTMKLLRLK</sequence>
<protein>
    <submittedName>
        <fullName evidence="1">Uncharacterized protein</fullName>
    </submittedName>
</protein>
<dbReference type="EMBL" id="MT141410">
    <property type="protein sequence ID" value="QJA60480.1"/>
    <property type="molecule type" value="Genomic_DNA"/>
</dbReference>
<gene>
    <name evidence="1" type="ORF">MM415B01114_0030</name>
</gene>
<evidence type="ECO:0000313" key="1">
    <source>
        <dbReference type="EMBL" id="QJA60480.1"/>
    </source>
</evidence>
<dbReference type="AlphaFoldDB" id="A0A6M3ISD5"/>
<reference evidence="1" key="1">
    <citation type="submission" date="2020-03" db="EMBL/GenBank/DDBJ databases">
        <title>The deep terrestrial virosphere.</title>
        <authorList>
            <person name="Holmfeldt K."/>
            <person name="Nilsson E."/>
            <person name="Simone D."/>
            <person name="Lopez-Fernandez M."/>
            <person name="Wu X."/>
            <person name="de Brujin I."/>
            <person name="Lundin D."/>
            <person name="Andersson A."/>
            <person name="Bertilsson S."/>
            <person name="Dopson M."/>
        </authorList>
    </citation>
    <scope>NUCLEOTIDE SEQUENCE</scope>
    <source>
        <strain evidence="1">MM415B01114</strain>
    </source>
</reference>
<name>A0A6M3ISD5_9ZZZZ</name>
<organism evidence="1">
    <name type="scientific">viral metagenome</name>
    <dbReference type="NCBI Taxonomy" id="1070528"/>
    <lineage>
        <taxon>unclassified sequences</taxon>
        <taxon>metagenomes</taxon>
        <taxon>organismal metagenomes</taxon>
    </lineage>
</organism>
<accession>A0A6M3ISD5</accession>
<proteinExistence type="predicted"/>